<sequence>MRRPDLFLHVGSHKTGTTAIQKHFAGCRDDLPRDGVLYPEPGAGASHNHNAILLRLSRDPRSPEAHGFARRVAAEASGMRAVLLSAEVAYRAAAGEVHWASPGFAKARRDLMEQVIALFPGFSPRFVLCLRRPDRLAEAYYAETMVTTPDAPDFTEHLATRPYRYDYVGQVQMFRSVAPLTLIGYEAATSCGLVATFRKLLGLPVADDSEIIVRPSVAIRAQAWLRDAKRASVVDPADLRRRWRFALERGSGAPFNGPPASFWPDGACRRSFVARSLAGFDELEFDVPGDPPPLLDWSAGDQEEAEHAYRDWTRQNAERLAARAAAGLRAFE</sequence>
<organism evidence="1 2">
    <name type="scientific">Histidinibacterium lentulum</name>
    <dbReference type="NCBI Taxonomy" id="2480588"/>
    <lineage>
        <taxon>Bacteria</taxon>
        <taxon>Pseudomonadati</taxon>
        <taxon>Pseudomonadota</taxon>
        <taxon>Alphaproteobacteria</taxon>
        <taxon>Rhodobacterales</taxon>
        <taxon>Paracoccaceae</taxon>
        <taxon>Histidinibacterium</taxon>
    </lineage>
</organism>
<evidence type="ECO:0008006" key="3">
    <source>
        <dbReference type="Google" id="ProtNLM"/>
    </source>
</evidence>
<proteinExistence type="predicted"/>
<dbReference type="EMBL" id="RDRB01000004">
    <property type="protein sequence ID" value="ROU02665.1"/>
    <property type="molecule type" value="Genomic_DNA"/>
</dbReference>
<dbReference type="SUPFAM" id="SSF52540">
    <property type="entry name" value="P-loop containing nucleoside triphosphate hydrolases"/>
    <property type="match status" value="1"/>
</dbReference>
<protein>
    <recommendedName>
        <fullName evidence="3">Sulfotransferase domain-containing protein</fullName>
    </recommendedName>
</protein>
<name>A0A3N2R592_9RHOB</name>
<dbReference type="RefSeq" id="WP_123642187.1">
    <property type="nucleotide sequence ID" value="NZ_ML119084.1"/>
</dbReference>
<keyword evidence="2" id="KW-1185">Reference proteome</keyword>
<dbReference type="Proteomes" id="UP000268016">
    <property type="component" value="Unassembled WGS sequence"/>
</dbReference>
<accession>A0A3N2R592</accession>
<dbReference type="AlphaFoldDB" id="A0A3N2R592"/>
<dbReference type="InterPro" id="IPR027417">
    <property type="entry name" value="P-loop_NTPase"/>
</dbReference>
<evidence type="ECO:0000313" key="1">
    <source>
        <dbReference type="EMBL" id="ROU02665.1"/>
    </source>
</evidence>
<comment type="caution">
    <text evidence="1">The sequence shown here is derived from an EMBL/GenBank/DDBJ whole genome shotgun (WGS) entry which is preliminary data.</text>
</comment>
<dbReference type="OrthoDB" id="547419at2"/>
<gene>
    <name evidence="1" type="ORF">EAT49_10100</name>
</gene>
<evidence type="ECO:0000313" key="2">
    <source>
        <dbReference type="Proteomes" id="UP000268016"/>
    </source>
</evidence>
<reference evidence="1 2" key="1">
    <citation type="submission" date="2018-10" db="EMBL/GenBank/DDBJ databases">
        <title>Histidinibacterium lentulum gen. nov., sp. nov., a marine bacterium from the culture broth of Picochlorum sp. 122.</title>
        <authorList>
            <person name="Wang G."/>
        </authorList>
    </citation>
    <scope>NUCLEOTIDE SEQUENCE [LARGE SCALE GENOMIC DNA]</scope>
    <source>
        <strain evidence="1 2">B17</strain>
    </source>
</reference>